<organism evidence="7 8">
    <name type="scientific">Dyella koreensis</name>
    <dbReference type="NCBI Taxonomy" id="311235"/>
    <lineage>
        <taxon>Bacteria</taxon>
        <taxon>Pseudomonadati</taxon>
        <taxon>Pseudomonadota</taxon>
        <taxon>Gammaproteobacteria</taxon>
        <taxon>Lysobacterales</taxon>
        <taxon>Rhodanobacteraceae</taxon>
        <taxon>Dyella</taxon>
    </lineage>
</organism>
<keyword evidence="2 6" id="KW-0812">Transmembrane</keyword>
<dbReference type="RefSeq" id="WP_379986235.1">
    <property type="nucleotide sequence ID" value="NZ_JADIKD010000007.1"/>
</dbReference>
<evidence type="ECO:0000256" key="3">
    <source>
        <dbReference type="ARBA" id="ARBA00022989"/>
    </source>
</evidence>
<evidence type="ECO:0000256" key="6">
    <source>
        <dbReference type="SAM" id="Phobius"/>
    </source>
</evidence>
<dbReference type="Pfam" id="PF09685">
    <property type="entry name" value="MamF_MmsF"/>
    <property type="match status" value="1"/>
</dbReference>
<feature type="transmembrane region" description="Helical" evidence="6">
    <location>
        <begin position="83"/>
        <end position="102"/>
    </location>
</feature>
<comment type="caution">
    <text evidence="7">The sequence shown here is derived from an EMBL/GenBank/DDBJ whole genome shotgun (WGS) entry which is preliminary data.</text>
</comment>
<evidence type="ECO:0000256" key="1">
    <source>
        <dbReference type="ARBA" id="ARBA00004141"/>
    </source>
</evidence>
<evidence type="ECO:0000313" key="8">
    <source>
        <dbReference type="Proteomes" id="UP001620408"/>
    </source>
</evidence>
<keyword evidence="3 6" id="KW-1133">Transmembrane helix</keyword>
<sequence length="145" mass="15789">MSVPPESVPPSSSEPTPPPADMPSPEQRQWAMLAHLSALLGCLLTGHWFGVGVFIGPLVIWLLKKETMPFVDDQAKEALNFNITMAIISVVLLLITLLTLGIGAILTVPAGIVIGIAWLVLVIMATIKSNEGERYRYPFCLRLIK</sequence>
<keyword evidence="8" id="KW-1185">Reference proteome</keyword>
<accession>A0ABW8K0M5</accession>
<dbReference type="EMBL" id="JADIKD010000007">
    <property type="protein sequence ID" value="MFK2916455.1"/>
    <property type="molecule type" value="Genomic_DNA"/>
</dbReference>
<feature type="transmembrane region" description="Helical" evidence="6">
    <location>
        <begin position="108"/>
        <end position="127"/>
    </location>
</feature>
<feature type="region of interest" description="Disordered" evidence="5">
    <location>
        <begin position="1"/>
        <end position="25"/>
    </location>
</feature>
<dbReference type="InterPro" id="IPR019109">
    <property type="entry name" value="MamF_MmsF"/>
</dbReference>
<protein>
    <submittedName>
        <fullName evidence="7">DUF4870 domain-containing protein</fullName>
    </submittedName>
</protein>
<evidence type="ECO:0000256" key="2">
    <source>
        <dbReference type="ARBA" id="ARBA00022692"/>
    </source>
</evidence>
<keyword evidence="4 6" id="KW-0472">Membrane</keyword>
<comment type="subcellular location">
    <subcellularLocation>
        <location evidence="1">Membrane</location>
        <topology evidence="1">Multi-pass membrane protein</topology>
    </subcellularLocation>
</comment>
<feature type="transmembrane region" description="Helical" evidence="6">
    <location>
        <begin position="30"/>
        <end position="63"/>
    </location>
</feature>
<gene>
    <name evidence="7" type="ORF">ISS97_04185</name>
</gene>
<dbReference type="Proteomes" id="UP001620408">
    <property type="component" value="Unassembled WGS sequence"/>
</dbReference>
<reference evidence="7 8" key="1">
    <citation type="submission" date="2020-10" db="EMBL/GenBank/DDBJ databases">
        <title>Phylogeny of dyella-like bacteria.</title>
        <authorList>
            <person name="Fu J."/>
        </authorList>
    </citation>
    <scope>NUCLEOTIDE SEQUENCE [LARGE SCALE GENOMIC DNA]</scope>
    <source>
        <strain evidence="7 8">BB4</strain>
    </source>
</reference>
<evidence type="ECO:0000256" key="5">
    <source>
        <dbReference type="SAM" id="MobiDB-lite"/>
    </source>
</evidence>
<proteinExistence type="predicted"/>
<feature type="compositionally biased region" description="Low complexity" evidence="5">
    <location>
        <begin position="1"/>
        <end position="14"/>
    </location>
</feature>
<name>A0ABW8K0M5_9GAMM</name>
<evidence type="ECO:0000313" key="7">
    <source>
        <dbReference type="EMBL" id="MFK2916455.1"/>
    </source>
</evidence>
<evidence type="ECO:0000256" key="4">
    <source>
        <dbReference type="ARBA" id="ARBA00023136"/>
    </source>
</evidence>